<sequence>MLKRIEELLGALDVELQTLWCLYLQGIDQDALWDLKRAKARLAEAKRVYDEIDDLQTHIGAMQHRLKHAHALDPVRKEN</sequence>
<reference evidence="1" key="1">
    <citation type="journal article" date="2014" name="Front. Microbiol.">
        <title>High frequency of phylogenetically diverse reductive dehalogenase-homologous genes in deep subseafloor sedimentary metagenomes.</title>
        <authorList>
            <person name="Kawai M."/>
            <person name="Futagami T."/>
            <person name="Toyoda A."/>
            <person name="Takaki Y."/>
            <person name="Nishi S."/>
            <person name="Hori S."/>
            <person name="Arai W."/>
            <person name="Tsubouchi T."/>
            <person name="Morono Y."/>
            <person name="Uchiyama I."/>
            <person name="Ito T."/>
            <person name="Fujiyama A."/>
            <person name="Inagaki F."/>
            <person name="Takami H."/>
        </authorList>
    </citation>
    <scope>NUCLEOTIDE SEQUENCE</scope>
    <source>
        <strain evidence="1">Expedition CK06-06</strain>
    </source>
</reference>
<comment type="caution">
    <text evidence="1">The sequence shown here is derived from an EMBL/GenBank/DDBJ whole genome shotgun (WGS) entry which is preliminary data.</text>
</comment>
<dbReference type="EMBL" id="BARU01024077">
    <property type="protein sequence ID" value="GAH47509.1"/>
    <property type="molecule type" value="Genomic_DNA"/>
</dbReference>
<dbReference type="AlphaFoldDB" id="X1H0Z7"/>
<organism evidence="1">
    <name type="scientific">marine sediment metagenome</name>
    <dbReference type="NCBI Taxonomy" id="412755"/>
    <lineage>
        <taxon>unclassified sequences</taxon>
        <taxon>metagenomes</taxon>
        <taxon>ecological metagenomes</taxon>
    </lineage>
</organism>
<gene>
    <name evidence="1" type="ORF">S03H2_38997</name>
</gene>
<protein>
    <submittedName>
        <fullName evidence="1">Uncharacterized protein</fullName>
    </submittedName>
</protein>
<proteinExistence type="predicted"/>
<evidence type="ECO:0000313" key="1">
    <source>
        <dbReference type="EMBL" id="GAH47509.1"/>
    </source>
</evidence>
<name>X1H0Z7_9ZZZZ</name>
<accession>X1H0Z7</accession>